<dbReference type="InterPro" id="IPR012338">
    <property type="entry name" value="Beta-lactam/transpept-like"/>
</dbReference>
<evidence type="ECO:0000313" key="3">
    <source>
        <dbReference type="EMBL" id="USQ79239.1"/>
    </source>
</evidence>
<feature type="region of interest" description="Disordered" evidence="1">
    <location>
        <begin position="108"/>
        <end position="133"/>
    </location>
</feature>
<dbReference type="Gene3D" id="3.40.710.10">
    <property type="entry name" value="DD-peptidase/beta-lactamase superfamily"/>
    <property type="match status" value="1"/>
</dbReference>
<evidence type="ECO:0000256" key="1">
    <source>
        <dbReference type="SAM" id="MobiDB-lite"/>
    </source>
</evidence>
<gene>
    <name evidence="3" type="ORF">NF556_16710</name>
</gene>
<dbReference type="PANTHER" id="PTHR46825:SF9">
    <property type="entry name" value="BETA-LACTAMASE-RELATED DOMAIN-CONTAINING PROTEIN"/>
    <property type="match status" value="1"/>
</dbReference>
<evidence type="ECO:0000313" key="4">
    <source>
        <dbReference type="Proteomes" id="UP001056455"/>
    </source>
</evidence>
<sequence length="359" mass="39173">MPTVQSLHASLERVVRRQPGLPPPQVVVRAPGWDFEFGDVDRPFHAASVGKVMTATLIAMLIEGGQVDADTPIGRVLPGEDIAGLPAAPGTDTARDVTVEHLLTHTSGLPDYFEPPRGSSTAASTASVAQDPQRRWTPHELLAEVRHLPPVGRPGETFSYGDTAYVLLGRIAEEVTGEAFSALLASRIYERAGMTRSSTPYGDARTPEGLADLDVQPFWIGPHELSRALAVSLDWAGGGIVAPAEDLIRFQEALHGEQLVSRSTLVWMARRRHRMRPGIHYGAGLVTVRFGGFFPLLRGLPEPIGGLGSFATHMFYYPQHRAHVVLNFHADKRMQGSFQTHIRIAQIIAKQSSDRVRTP</sequence>
<dbReference type="EMBL" id="CP099489">
    <property type="protein sequence ID" value="USQ79239.1"/>
    <property type="molecule type" value="Genomic_DNA"/>
</dbReference>
<dbReference type="PANTHER" id="PTHR46825">
    <property type="entry name" value="D-ALANYL-D-ALANINE-CARBOXYPEPTIDASE/ENDOPEPTIDASE AMPH"/>
    <property type="match status" value="1"/>
</dbReference>
<dbReference type="Pfam" id="PF00144">
    <property type="entry name" value="Beta-lactamase"/>
    <property type="match status" value="1"/>
</dbReference>
<proteinExistence type="predicted"/>
<dbReference type="InterPro" id="IPR001466">
    <property type="entry name" value="Beta-lactam-related"/>
</dbReference>
<reference evidence="3" key="1">
    <citation type="submission" date="2022-06" db="EMBL/GenBank/DDBJ databases">
        <title>Ornithinimicrobium HY1793.</title>
        <authorList>
            <person name="Huang Y."/>
        </authorList>
    </citation>
    <scope>NUCLEOTIDE SEQUENCE</scope>
    <source>
        <strain evidence="3">HY1793</strain>
    </source>
</reference>
<dbReference type="Proteomes" id="UP001056455">
    <property type="component" value="Chromosome"/>
</dbReference>
<evidence type="ECO:0000259" key="2">
    <source>
        <dbReference type="Pfam" id="PF00144"/>
    </source>
</evidence>
<organism evidence="3 4">
    <name type="scientific">Ornithinimicrobium faecis</name>
    <dbReference type="NCBI Taxonomy" id="2934158"/>
    <lineage>
        <taxon>Bacteria</taxon>
        <taxon>Bacillati</taxon>
        <taxon>Actinomycetota</taxon>
        <taxon>Actinomycetes</taxon>
        <taxon>Micrococcales</taxon>
        <taxon>Ornithinimicrobiaceae</taxon>
        <taxon>Ornithinimicrobium</taxon>
    </lineage>
</organism>
<name>A0ABY4YR49_9MICO</name>
<accession>A0ABY4YR49</accession>
<feature type="compositionally biased region" description="Low complexity" evidence="1">
    <location>
        <begin position="119"/>
        <end position="129"/>
    </location>
</feature>
<protein>
    <submittedName>
        <fullName evidence="3">Beta-lactamase family protein</fullName>
    </submittedName>
</protein>
<feature type="domain" description="Beta-lactamase-related" evidence="2">
    <location>
        <begin position="41"/>
        <end position="344"/>
    </location>
</feature>
<keyword evidence="4" id="KW-1185">Reference proteome</keyword>
<dbReference type="RefSeq" id="WP_252592163.1">
    <property type="nucleotide sequence ID" value="NZ_CP099489.1"/>
</dbReference>
<dbReference type="InterPro" id="IPR050491">
    <property type="entry name" value="AmpC-like"/>
</dbReference>
<dbReference type="SUPFAM" id="SSF56601">
    <property type="entry name" value="beta-lactamase/transpeptidase-like"/>
    <property type="match status" value="1"/>
</dbReference>